<dbReference type="PANTHER" id="PTHR23502:SF50">
    <property type="entry name" value="TRANSPORTER, PUTATIVE (AFU_ORTHOLOGUE AFUA_5G00430)-RELATED"/>
    <property type="match status" value="1"/>
</dbReference>
<reference evidence="6" key="1">
    <citation type="submission" date="2022-12" db="EMBL/GenBank/DDBJ databases">
        <authorList>
            <person name="Petersen C."/>
        </authorList>
    </citation>
    <scope>NUCLEOTIDE SEQUENCE</scope>
    <source>
        <strain evidence="6">IBT 29677</strain>
    </source>
</reference>
<dbReference type="Gene3D" id="1.20.1250.20">
    <property type="entry name" value="MFS general substrate transporter like domains"/>
    <property type="match status" value="1"/>
</dbReference>
<comment type="subcellular location">
    <subcellularLocation>
        <location evidence="1">Membrane</location>
        <topology evidence="1">Multi-pass membrane protein</topology>
    </subcellularLocation>
</comment>
<dbReference type="Pfam" id="PF07690">
    <property type="entry name" value="MFS_1"/>
    <property type="match status" value="1"/>
</dbReference>
<feature type="transmembrane region" description="Helical" evidence="5">
    <location>
        <begin position="216"/>
        <end position="235"/>
    </location>
</feature>
<feature type="transmembrane region" description="Helical" evidence="5">
    <location>
        <begin position="341"/>
        <end position="364"/>
    </location>
</feature>
<proteinExistence type="predicted"/>
<evidence type="ECO:0000256" key="3">
    <source>
        <dbReference type="ARBA" id="ARBA00022989"/>
    </source>
</evidence>
<keyword evidence="7" id="KW-1185">Reference proteome</keyword>
<evidence type="ECO:0000256" key="5">
    <source>
        <dbReference type="SAM" id="Phobius"/>
    </source>
</evidence>
<evidence type="ECO:0000256" key="4">
    <source>
        <dbReference type="ARBA" id="ARBA00023136"/>
    </source>
</evidence>
<feature type="transmembrane region" description="Helical" evidence="5">
    <location>
        <begin position="398"/>
        <end position="420"/>
    </location>
</feature>
<name>A0A9W9VEF4_9EURO</name>
<dbReference type="OrthoDB" id="5215911at2759"/>
<feature type="transmembrane region" description="Helical" evidence="5">
    <location>
        <begin position="432"/>
        <end position="455"/>
    </location>
</feature>
<dbReference type="SUPFAM" id="SSF103473">
    <property type="entry name" value="MFS general substrate transporter"/>
    <property type="match status" value="1"/>
</dbReference>
<evidence type="ECO:0000256" key="1">
    <source>
        <dbReference type="ARBA" id="ARBA00004141"/>
    </source>
</evidence>
<dbReference type="InterPro" id="IPR011701">
    <property type="entry name" value="MFS"/>
</dbReference>
<evidence type="ECO:0008006" key="8">
    <source>
        <dbReference type="Google" id="ProtNLM"/>
    </source>
</evidence>
<feature type="transmembrane region" description="Helical" evidence="5">
    <location>
        <begin position="461"/>
        <end position="486"/>
    </location>
</feature>
<evidence type="ECO:0000313" key="7">
    <source>
        <dbReference type="Proteomes" id="UP001147747"/>
    </source>
</evidence>
<dbReference type="Proteomes" id="UP001147747">
    <property type="component" value="Unassembled WGS sequence"/>
</dbReference>
<dbReference type="GeneID" id="81376968"/>
<comment type="caution">
    <text evidence="6">The sequence shown here is derived from an EMBL/GenBank/DDBJ whole genome shotgun (WGS) entry which is preliminary data.</text>
</comment>
<protein>
    <recommendedName>
        <fullName evidence="8">Major facilitator superfamily (MFS) profile domain-containing protein</fullName>
    </recommendedName>
</protein>
<reference evidence="6" key="2">
    <citation type="journal article" date="2023" name="IMA Fungus">
        <title>Comparative genomic study of the Penicillium genus elucidates a diverse pangenome and 15 lateral gene transfer events.</title>
        <authorList>
            <person name="Petersen C."/>
            <person name="Sorensen T."/>
            <person name="Nielsen M.R."/>
            <person name="Sondergaard T.E."/>
            <person name="Sorensen J.L."/>
            <person name="Fitzpatrick D.A."/>
            <person name="Frisvad J.C."/>
            <person name="Nielsen K.L."/>
        </authorList>
    </citation>
    <scope>NUCLEOTIDE SEQUENCE</scope>
    <source>
        <strain evidence="6">IBT 29677</strain>
    </source>
</reference>
<evidence type="ECO:0000256" key="2">
    <source>
        <dbReference type="ARBA" id="ARBA00022692"/>
    </source>
</evidence>
<dbReference type="PANTHER" id="PTHR23502">
    <property type="entry name" value="MAJOR FACILITATOR SUPERFAMILY"/>
    <property type="match status" value="1"/>
</dbReference>
<dbReference type="GO" id="GO:0022857">
    <property type="term" value="F:transmembrane transporter activity"/>
    <property type="evidence" value="ECO:0007669"/>
    <property type="project" value="InterPro"/>
</dbReference>
<dbReference type="GO" id="GO:0005886">
    <property type="term" value="C:plasma membrane"/>
    <property type="evidence" value="ECO:0007669"/>
    <property type="project" value="TreeGrafter"/>
</dbReference>
<keyword evidence="3 5" id="KW-1133">Transmembrane helix</keyword>
<feature type="transmembrane region" description="Helical" evidence="5">
    <location>
        <begin position="100"/>
        <end position="120"/>
    </location>
</feature>
<keyword evidence="4 5" id="KW-0472">Membrane</keyword>
<keyword evidence="2 5" id="KW-0812">Transmembrane</keyword>
<dbReference type="InterPro" id="IPR036259">
    <property type="entry name" value="MFS_trans_sf"/>
</dbReference>
<dbReference type="RefSeq" id="XP_056481495.1">
    <property type="nucleotide sequence ID" value="XM_056637988.1"/>
</dbReference>
<sequence>MSHVSGTGGDESTGHTQMWQPGTVHLEDMRGPAGGRIILQPQPTQDPNDPLNWPKKRKYLSFGLACLYVIMVNESINAPTPTRGPMHEELRFSYEILNDSYAIGCACLGIGAVILVPLSLKLGRRPLYLFSTIIQFGVSIWSAKMQTVADLMLINTVQCFFGALEEVIVQMTVSDIFFVHERGMMNSIYIWSFKLTTSLGPLIAGYITKGQGWRWVWWWNTIFFGICIFIVGFGYEETKYAPPPSVSALSGSGELYENPTHFDDDPDIKVKNLARKSGVKYHTQFDQEVTPQPLHTLSEGNLSHSRATMDPEIPMKTYWQRLAITTTSSSRKGRNSFFRHLYQPFVLLLTISAIAYTALVYGILVGLGDVMSTTLSTFMTQPPYNFTSDKIGLMNLPIIIDITIGTLVGGPISDWIILYFSRRNNGIFEPEYRLWAMIPFVPFIPAGAVMFSIGLSNGLSWPVIAVGFALYFVGIAPINSITITYLTDSYRDVSIFIPFHGKPSLY</sequence>
<dbReference type="AlphaFoldDB" id="A0A9W9VEF4"/>
<organism evidence="6 7">
    <name type="scientific">Penicillium cosmopolitanum</name>
    <dbReference type="NCBI Taxonomy" id="1131564"/>
    <lineage>
        <taxon>Eukaryota</taxon>
        <taxon>Fungi</taxon>
        <taxon>Dikarya</taxon>
        <taxon>Ascomycota</taxon>
        <taxon>Pezizomycotina</taxon>
        <taxon>Eurotiomycetes</taxon>
        <taxon>Eurotiomycetidae</taxon>
        <taxon>Eurotiales</taxon>
        <taxon>Aspergillaceae</taxon>
        <taxon>Penicillium</taxon>
    </lineage>
</organism>
<accession>A0A9W9VEF4</accession>
<dbReference type="EMBL" id="JAPZBU010000012">
    <property type="protein sequence ID" value="KAJ5376465.1"/>
    <property type="molecule type" value="Genomic_DNA"/>
</dbReference>
<gene>
    <name evidence="6" type="ORF">N7509_013351</name>
</gene>
<evidence type="ECO:0000313" key="6">
    <source>
        <dbReference type="EMBL" id="KAJ5376465.1"/>
    </source>
</evidence>